<feature type="signal peptide" evidence="1">
    <location>
        <begin position="1"/>
        <end position="23"/>
    </location>
</feature>
<reference evidence="2 3" key="1">
    <citation type="submission" date="2019-02" db="EMBL/GenBank/DDBJ databases">
        <title>Deep-cultivation of Planctomycetes and their phenomic and genomic characterization uncovers novel biology.</title>
        <authorList>
            <person name="Wiegand S."/>
            <person name="Jogler M."/>
            <person name="Boedeker C."/>
            <person name="Pinto D."/>
            <person name="Vollmers J."/>
            <person name="Rivas-Marin E."/>
            <person name="Kohn T."/>
            <person name="Peeters S.H."/>
            <person name="Heuer A."/>
            <person name="Rast P."/>
            <person name="Oberbeckmann S."/>
            <person name="Bunk B."/>
            <person name="Jeske O."/>
            <person name="Meyerdierks A."/>
            <person name="Storesund J.E."/>
            <person name="Kallscheuer N."/>
            <person name="Luecker S."/>
            <person name="Lage O.M."/>
            <person name="Pohl T."/>
            <person name="Merkel B.J."/>
            <person name="Hornburger P."/>
            <person name="Mueller R.-W."/>
            <person name="Bruemmer F."/>
            <person name="Labrenz M."/>
            <person name="Spormann A.M."/>
            <person name="Op den Camp H."/>
            <person name="Overmann J."/>
            <person name="Amann R."/>
            <person name="Jetten M.S.M."/>
            <person name="Mascher T."/>
            <person name="Medema M.H."/>
            <person name="Devos D.P."/>
            <person name="Kaster A.-K."/>
            <person name="Ovreas L."/>
            <person name="Rohde M."/>
            <person name="Galperin M.Y."/>
            <person name="Jogler C."/>
        </authorList>
    </citation>
    <scope>NUCLEOTIDE SEQUENCE [LARGE SCALE GENOMIC DNA]</scope>
    <source>
        <strain evidence="2 3">Pan189</strain>
    </source>
</reference>
<dbReference type="RefSeq" id="WP_145365710.1">
    <property type="nucleotide sequence ID" value="NZ_CP036268.1"/>
</dbReference>
<evidence type="ECO:0000313" key="2">
    <source>
        <dbReference type="EMBL" id="QDT39579.1"/>
    </source>
</evidence>
<dbReference type="KEGG" id="svp:Pan189_39880"/>
<sequence precursor="true">MKSTLLTCLGSLILVGSISVSVAGDLEESANSFERIADRIEAGLPAGWEIVRSNQPAILIRSSEPLLAERIIFNPNPDDAPQKEPHSIEISFRIVPYLSPLEQARQTSFNAAKELKRERFAKEQLSGIRSAHMGPTPLPPYAFKPESPDEQARVRRYAFLWVETEPERLPTHHAEGLSFVMFRDHYLRIIDPSKAEELEAVISAAEEIVVPYSNDE</sequence>
<keyword evidence="3" id="KW-1185">Reference proteome</keyword>
<feature type="chain" id="PRO_5021977585" description="Secreted protein" evidence="1">
    <location>
        <begin position="24"/>
        <end position="216"/>
    </location>
</feature>
<dbReference type="EMBL" id="CP036268">
    <property type="protein sequence ID" value="QDT39579.1"/>
    <property type="molecule type" value="Genomic_DNA"/>
</dbReference>
<proteinExistence type="predicted"/>
<evidence type="ECO:0000313" key="3">
    <source>
        <dbReference type="Proteomes" id="UP000317318"/>
    </source>
</evidence>
<evidence type="ECO:0008006" key="4">
    <source>
        <dbReference type="Google" id="ProtNLM"/>
    </source>
</evidence>
<protein>
    <recommendedName>
        <fullName evidence="4">Secreted protein</fullName>
    </recommendedName>
</protein>
<name>A0A517R6S1_9PLAN</name>
<organism evidence="2 3">
    <name type="scientific">Stratiformator vulcanicus</name>
    <dbReference type="NCBI Taxonomy" id="2527980"/>
    <lineage>
        <taxon>Bacteria</taxon>
        <taxon>Pseudomonadati</taxon>
        <taxon>Planctomycetota</taxon>
        <taxon>Planctomycetia</taxon>
        <taxon>Planctomycetales</taxon>
        <taxon>Planctomycetaceae</taxon>
        <taxon>Stratiformator</taxon>
    </lineage>
</organism>
<evidence type="ECO:0000256" key="1">
    <source>
        <dbReference type="SAM" id="SignalP"/>
    </source>
</evidence>
<dbReference type="AlphaFoldDB" id="A0A517R6S1"/>
<dbReference type="Proteomes" id="UP000317318">
    <property type="component" value="Chromosome"/>
</dbReference>
<gene>
    <name evidence="2" type="ORF">Pan189_39880</name>
</gene>
<keyword evidence="1" id="KW-0732">Signal</keyword>
<accession>A0A517R6S1</accession>
<dbReference type="OrthoDB" id="9918149at2"/>